<name>A0A1Q2D5T7_9ENTE</name>
<dbReference type="SUPFAM" id="SSF63817">
    <property type="entry name" value="Sortase"/>
    <property type="match status" value="1"/>
</dbReference>
<accession>A0A1Q2D5T7</accession>
<dbReference type="InterPro" id="IPR005754">
    <property type="entry name" value="Sortase"/>
</dbReference>
<evidence type="ECO:0000313" key="3">
    <source>
        <dbReference type="Proteomes" id="UP000188246"/>
    </source>
</evidence>
<dbReference type="InterPro" id="IPR023365">
    <property type="entry name" value="Sortase_dom-sf"/>
</dbReference>
<keyword evidence="1" id="KW-0378">Hydrolase</keyword>
<organism evidence="2 3">
    <name type="scientific">Vagococcus penaei</name>
    <dbReference type="NCBI Taxonomy" id="633807"/>
    <lineage>
        <taxon>Bacteria</taxon>
        <taxon>Bacillati</taxon>
        <taxon>Bacillota</taxon>
        <taxon>Bacilli</taxon>
        <taxon>Lactobacillales</taxon>
        <taxon>Enterococcaceae</taxon>
        <taxon>Vagococcus</taxon>
    </lineage>
</organism>
<keyword evidence="3" id="KW-1185">Reference proteome</keyword>
<dbReference type="GO" id="GO:0016787">
    <property type="term" value="F:hydrolase activity"/>
    <property type="evidence" value="ECO:0007669"/>
    <property type="project" value="UniProtKB-KW"/>
</dbReference>
<dbReference type="InterPro" id="IPR042002">
    <property type="entry name" value="Sortase_C"/>
</dbReference>
<dbReference type="NCBIfam" id="NF033745">
    <property type="entry name" value="class_C_sortase"/>
    <property type="match status" value="1"/>
</dbReference>
<dbReference type="EMBL" id="CP019609">
    <property type="protein sequence ID" value="AQP53732.1"/>
    <property type="molecule type" value="Genomic_DNA"/>
</dbReference>
<evidence type="ECO:0000313" key="2">
    <source>
        <dbReference type="EMBL" id="AQP53732.1"/>
    </source>
</evidence>
<dbReference type="KEGG" id="vpi:BW732_05430"/>
<dbReference type="CDD" id="cd05827">
    <property type="entry name" value="Sortase_C"/>
    <property type="match status" value="1"/>
</dbReference>
<dbReference type="Proteomes" id="UP000188246">
    <property type="component" value="Chromosome"/>
</dbReference>
<gene>
    <name evidence="2" type="ORF">BW732_05430</name>
</gene>
<reference evidence="2 3" key="1">
    <citation type="journal article" date="2010" name="Int. J. Syst. Evol. Microbiol.">
        <title>Vagococcus penaei sp. nov., isolated from spoilage microbiota of cooked shrimp (Penaeus vannamei).</title>
        <authorList>
            <person name="Jaffres E."/>
            <person name="Prevost H."/>
            <person name="Rossero A."/>
            <person name="Joffraud J.J."/>
            <person name="Dousset X."/>
        </authorList>
    </citation>
    <scope>NUCLEOTIDE SEQUENCE [LARGE SCALE GENOMIC DNA]</scope>
    <source>
        <strain evidence="2 3">CD276</strain>
    </source>
</reference>
<evidence type="ECO:0000256" key="1">
    <source>
        <dbReference type="ARBA" id="ARBA00022801"/>
    </source>
</evidence>
<dbReference type="Gene3D" id="2.40.260.10">
    <property type="entry name" value="Sortase"/>
    <property type="match status" value="1"/>
</dbReference>
<dbReference type="NCBIfam" id="TIGR01076">
    <property type="entry name" value="sortase_fam"/>
    <property type="match status" value="1"/>
</dbReference>
<dbReference type="STRING" id="633807.BW732_05430"/>
<dbReference type="AlphaFoldDB" id="A0A1Q2D5T7"/>
<dbReference type="OrthoDB" id="1648028at2"/>
<proteinExistence type="predicted"/>
<sequence>MKETYLSMGLKIIMVSMFVMGALLFLYPFVSNVINNQFDYQRVQKYQQKSEQELEKQREQLKKKQEKLTADGISAGLSEDVFNDVGKNQRLSDEVVKEHLIGVIQIPKIDVQLPVFDKTTADFLQEGATVLPGTSLPIGGDSTHSVITGHTGLSEKLLFTNLDKLVAGDVIYLSVLGKKSAYQVDQIKTVLPTNLDDIVMVPGEDLLTLVTCTPYMVNTHRLLVRGHRVALPKQKLEKAQKEIIQKNSRQLVGYLLLIALLVLFFVSVIWRQVRLYRTSHQNYKVDFRLFDPKHPLAYESFQLVEYIRRKPCLKNNQPVILVSDSKGRIQISRLPGKKYLLIPLNKKLLPGDIMLYVTRYRSKYFKIKGRKKVKSYRIKNRGTD</sequence>
<protein>
    <submittedName>
        <fullName evidence="2">Uncharacterized protein</fullName>
    </submittedName>
</protein>
<dbReference type="Pfam" id="PF04203">
    <property type="entry name" value="Sortase"/>
    <property type="match status" value="1"/>
</dbReference>
<dbReference type="RefSeq" id="WP_077275816.1">
    <property type="nucleotide sequence ID" value="NZ_CP019609.1"/>
</dbReference>